<keyword evidence="2" id="KW-1185">Reference proteome</keyword>
<accession>A0A183IDX2</accession>
<dbReference type="GO" id="GO:1990072">
    <property type="term" value="C:TRAPPIII protein complex"/>
    <property type="evidence" value="ECO:0007669"/>
    <property type="project" value="TreeGrafter"/>
</dbReference>
<name>A0A183IDX2_9BILA</name>
<dbReference type="WBParaSite" id="SBAD_0000190401-mRNA-1">
    <property type="protein sequence ID" value="SBAD_0000190401-mRNA-1"/>
    <property type="gene ID" value="SBAD_0000190401"/>
</dbReference>
<proteinExistence type="predicted"/>
<evidence type="ECO:0000313" key="3">
    <source>
        <dbReference type="WBParaSite" id="SBAD_0000190401-mRNA-1"/>
    </source>
</evidence>
<protein>
    <submittedName>
        <fullName evidence="3">SEC63 domain-containing protein</fullName>
    </submittedName>
</protein>
<dbReference type="Pfam" id="PF12739">
    <property type="entry name" value="TRAPPC-Trs85"/>
    <property type="match status" value="1"/>
</dbReference>
<dbReference type="OrthoDB" id="203724at2759"/>
<reference evidence="1 2" key="2">
    <citation type="submission" date="2018-11" db="EMBL/GenBank/DDBJ databases">
        <authorList>
            <consortium name="Pathogen Informatics"/>
        </authorList>
    </citation>
    <scope>NUCLEOTIDE SEQUENCE [LARGE SCALE GENOMIC DNA]</scope>
</reference>
<gene>
    <name evidence="1" type="ORF">SBAD_LOCUS1816</name>
</gene>
<organism evidence="3">
    <name type="scientific">Soboliphyme baturini</name>
    <dbReference type="NCBI Taxonomy" id="241478"/>
    <lineage>
        <taxon>Eukaryota</taxon>
        <taxon>Metazoa</taxon>
        <taxon>Ecdysozoa</taxon>
        <taxon>Nematoda</taxon>
        <taxon>Enoplea</taxon>
        <taxon>Dorylaimia</taxon>
        <taxon>Dioctophymatida</taxon>
        <taxon>Dioctophymatoidea</taxon>
        <taxon>Soboliphymatidae</taxon>
        <taxon>Soboliphyme</taxon>
    </lineage>
</organism>
<dbReference type="PANTHER" id="PTHR12975">
    <property type="entry name" value="TRANSPORT PROTEIN TRAPP"/>
    <property type="match status" value="1"/>
</dbReference>
<dbReference type="EMBL" id="UZAM01006964">
    <property type="protein sequence ID" value="VDO95578.1"/>
    <property type="molecule type" value="Genomic_DNA"/>
</dbReference>
<evidence type="ECO:0000313" key="2">
    <source>
        <dbReference type="Proteomes" id="UP000270296"/>
    </source>
</evidence>
<reference evidence="3" key="1">
    <citation type="submission" date="2016-06" db="UniProtKB">
        <authorList>
            <consortium name="WormBaseParasite"/>
        </authorList>
    </citation>
    <scope>IDENTIFICATION</scope>
</reference>
<dbReference type="Proteomes" id="UP000270296">
    <property type="component" value="Unassembled WGS sequence"/>
</dbReference>
<evidence type="ECO:0000313" key="1">
    <source>
        <dbReference type="EMBL" id="VDO95578.1"/>
    </source>
</evidence>
<sequence>MNDEFYREAADYVKLWSSPVIAVLSTDSAEAACLRNSLTFCQLLFPFSKLDEDVTLRDPFGQNHNVTKFQLDFRDLRRNGFLTSNALQLVLTNILRYRNLFAEADIQNLAHKPPNTTAHSSPWLVKYRRHMLQLLEQSEHEFLRCYMACKFVVSYNV</sequence>
<dbReference type="AlphaFoldDB" id="A0A183IDX2"/>
<dbReference type="InterPro" id="IPR024420">
    <property type="entry name" value="TRAPP_III_complex_Trs85"/>
</dbReference>
<dbReference type="PANTHER" id="PTHR12975:SF6">
    <property type="entry name" value="TRAFFICKING PROTEIN PARTICLE COMPLEX SUBUNIT 8"/>
    <property type="match status" value="1"/>
</dbReference>